<name>A0ABP7FVA1_9ACTN</name>
<organism evidence="7 8">
    <name type="scientific">Streptomyces tremellae</name>
    <dbReference type="NCBI Taxonomy" id="1124239"/>
    <lineage>
        <taxon>Bacteria</taxon>
        <taxon>Bacillati</taxon>
        <taxon>Actinomycetota</taxon>
        <taxon>Actinomycetes</taxon>
        <taxon>Kitasatosporales</taxon>
        <taxon>Streptomycetaceae</taxon>
        <taxon>Streptomyces</taxon>
    </lineage>
</organism>
<keyword evidence="2 6" id="KW-0812">Transmembrane</keyword>
<dbReference type="Pfam" id="PF25129">
    <property type="entry name" value="Pyr4-TMTC"/>
    <property type="match status" value="1"/>
</dbReference>
<keyword evidence="4 6" id="KW-0472">Membrane</keyword>
<gene>
    <name evidence="7" type="ORF">GCM10023082_50710</name>
</gene>
<evidence type="ECO:0000313" key="7">
    <source>
        <dbReference type="EMBL" id="GAA3748306.1"/>
    </source>
</evidence>
<dbReference type="EMBL" id="BAABEP010000046">
    <property type="protein sequence ID" value="GAA3748306.1"/>
    <property type="molecule type" value="Genomic_DNA"/>
</dbReference>
<accession>A0ABP7FVA1</accession>
<keyword evidence="8" id="KW-1185">Reference proteome</keyword>
<comment type="subcellular location">
    <subcellularLocation>
        <location evidence="1">Membrane</location>
        <topology evidence="1">Multi-pass membrane protein</topology>
    </subcellularLocation>
</comment>
<feature type="transmembrane region" description="Helical" evidence="6">
    <location>
        <begin position="176"/>
        <end position="195"/>
    </location>
</feature>
<reference evidence="8" key="1">
    <citation type="journal article" date="2019" name="Int. J. Syst. Evol. Microbiol.">
        <title>The Global Catalogue of Microorganisms (GCM) 10K type strain sequencing project: providing services to taxonomists for standard genome sequencing and annotation.</title>
        <authorList>
            <consortium name="The Broad Institute Genomics Platform"/>
            <consortium name="The Broad Institute Genome Sequencing Center for Infectious Disease"/>
            <person name="Wu L."/>
            <person name="Ma J."/>
        </authorList>
    </citation>
    <scope>NUCLEOTIDE SEQUENCE [LARGE SCALE GENOMIC DNA]</scope>
    <source>
        <strain evidence="8">JCM 30846</strain>
    </source>
</reference>
<dbReference type="InterPro" id="IPR039020">
    <property type="entry name" value="PaxB-like"/>
</dbReference>
<evidence type="ECO:0000256" key="3">
    <source>
        <dbReference type="ARBA" id="ARBA00022989"/>
    </source>
</evidence>
<protein>
    <submittedName>
        <fullName evidence="7">Uncharacterized protein</fullName>
    </submittedName>
</protein>
<feature type="transmembrane region" description="Helical" evidence="6">
    <location>
        <begin position="147"/>
        <end position="164"/>
    </location>
</feature>
<dbReference type="Proteomes" id="UP001499884">
    <property type="component" value="Unassembled WGS sequence"/>
</dbReference>
<dbReference type="PANTHER" id="PTHR42038">
    <property type="match status" value="1"/>
</dbReference>
<feature type="transmembrane region" description="Helical" evidence="6">
    <location>
        <begin position="201"/>
        <end position="220"/>
    </location>
</feature>
<proteinExistence type="predicted"/>
<evidence type="ECO:0000256" key="4">
    <source>
        <dbReference type="ARBA" id="ARBA00023136"/>
    </source>
</evidence>
<feature type="transmembrane region" description="Helical" evidence="6">
    <location>
        <begin position="89"/>
        <end position="105"/>
    </location>
</feature>
<dbReference type="RefSeq" id="WP_345651929.1">
    <property type="nucleotide sequence ID" value="NZ_BAABEP010000046.1"/>
</dbReference>
<feature type="transmembrane region" description="Helical" evidence="6">
    <location>
        <begin position="117"/>
        <end position="135"/>
    </location>
</feature>
<feature type="compositionally biased region" description="Basic and acidic residues" evidence="5">
    <location>
        <begin position="237"/>
        <end position="254"/>
    </location>
</feature>
<evidence type="ECO:0000256" key="6">
    <source>
        <dbReference type="SAM" id="Phobius"/>
    </source>
</evidence>
<sequence length="269" mass="29543">MSWLPPFLFPLSHVPPVTVGAADVPDGLFALVAGPTVVGWIVTYVLAIRQAARDGRVGIPAFLVAVDFAWEFSLTFLLEQTPQQRQINFLWVLFDAVLLYQALRLGPRDYPAVSPRLVRWALAGVLVWASVIVVVGANEFHDDDGMYTGMIIQVPLSASFILLLKRRGSSAGQSMYIAVAKAVGSLFAGLTAFVVHPDHHLLQVLVPTYAALDIAYAVLLHRTMRREGRPPWAFRAPRPDARLPRSDSPVRRSDAPVPHRAPQSDDATP</sequence>
<feature type="transmembrane region" description="Helical" evidence="6">
    <location>
        <begin position="59"/>
        <end position="77"/>
    </location>
</feature>
<feature type="region of interest" description="Disordered" evidence="5">
    <location>
        <begin position="230"/>
        <end position="269"/>
    </location>
</feature>
<evidence type="ECO:0000256" key="1">
    <source>
        <dbReference type="ARBA" id="ARBA00004141"/>
    </source>
</evidence>
<dbReference type="PANTHER" id="PTHR42038:SF2">
    <property type="entry name" value="TERPENE CYCLASE AUSL"/>
    <property type="match status" value="1"/>
</dbReference>
<comment type="caution">
    <text evidence="7">The sequence shown here is derived from an EMBL/GenBank/DDBJ whole genome shotgun (WGS) entry which is preliminary data.</text>
</comment>
<evidence type="ECO:0000313" key="8">
    <source>
        <dbReference type="Proteomes" id="UP001499884"/>
    </source>
</evidence>
<evidence type="ECO:0000256" key="5">
    <source>
        <dbReference type="SAM" id="MobiDB-lite"/>
    </source>
</evidence>
<keyword evidence="3 6" id="KW-1133">Transmembrane helix</keyword>
<evidence type="ECO:0000256" key="2">
    <source>
        <dbReference type="ARBA" id="ARBA00022692"/>
    </source>
</evidence>
<feature type="transmembrane region" description="Helical" evidence="6">
    <location>
        <begin position="28"/>
        <end position="47"/>
    </location>
</feature>